<proteinExistence type="predicted"/>
<feature type="region of interest" description="Disordered" evidence="1">
    <location>
        <begin position="18"/>
        <end position="53"/>
    </location>
</feature>
<gene>
    <name evidence="2" type="ORF">MCOS_LOCUS7983</name>
</gene>
<reference evidence="2 3" key="1">
    <citation type="submission" date="2018-10" db="EMBL/GenBank/DDBJ databases">
        <authorList>
            <consortium name="Pathogen Informatics"/>
        </authorList>
    </citation>
    <scope>NUCLEOTIDE SEQUENCE [LARGE SCALE GENOMIC DNA]</scope>
</reference>
<feature type="compositionally biased region" description="Basic and acidic residues" evidence="1">
    <location>
        <begin position="149"/>
        <end position="159"/>
    </location>
</feature>
<dbReference type="Proteomes" id="UP000267029">
    <property type="component" value="Unassembled WGS sequence"/>
</dbReference>
<protein>
    <submittedName>
        <fullName evidence="2">Uncharacterized protein</fullName>
    </submittedName>
</protein>
<evidence type="ECO:0000313" key="2">
    <source>
        <dbReference type="EMBL" id="VDD81980.1"/>
    </source>
</evidence>
<dbReference type="EMBL" id="UXSR01005434">
    <property type="protein sequence ID" value="VDD81980.1"/>
    <property type="molecule type" value="Genomic_DNA"/>
</dbReference>
<feature type="compositionally biased region" description="Polar residues" evidence="1">
    <location>
        <begin position="292"/>
        <end position="311"/>
    </location>
</feature>
<feature type="region of interest" description="Disordered" evidence="1">
    <location>
        <begin position="89"/>
        <end position="196"/>
    </location>
</feature>
<sequence length="362" mass="39337">MKCFSPNPVQFKAVERHIVTSSRNENGETPVENEHTEDAVSLQPPIKPKRQTLPPYQYKSFQHSAPVPRLSQPLASVVLAEDMPSTHDAVSRSVLNKPARTSIPAAEASSPPSKPSIPTDDEAAGENSTKPSEDFTSPNSATQSPTTSAEKKGETEEHSVISTTQTAGSSVVPKEQLRSIHSHRAAVSSQRKRFLRTPQKSRMIGERPKVTALVQAYEKISNHGNNHPADTMATPSSSAHVIATDGNSVQRVDYDSTQSASQQSTMASPTTATEDNPDTSLLRTVDRKYKVSQGNEEASDQAPHSQESTSASGRLLPPFIFVGVALIPTLLYFKFSLLDENVDWLDVVTEIWTKAAYGLLIP</sequence>
<feature type="compositionally biased region" description="Low complexity" evidence="1">
    <location>
        <begin position="102"/>
        <end position="111"/>
    </location>
</feature>
<evidence type="ECO:0000313" key="3">
    <source>
        <dbReference type="Proteomes" id="UP000267029"/>
    </source>
</evidence>
<keyword evidence="3" id="KW-1185">Reference proteome</keyword>
<accession>A0A158QVI1</accession>
<evidence type="ECO:0000256" key="1">
    <source>
        <dbReference type="SAM" id="MobiDB-lite"/>
    </source>
</evidence>
<name>A0A158QVI1_MESCO</name>
<feature type="compositionally biased region" description="Polar residues" evidence="1">
    <location>
        <begin position="126"/>
        <end position="148"/>
    </location>
</feature>
<organism evidence="2 3">
    <name type="scientific">Mesocestoides corti</name>
    <name type="common">Flatworm</name>
    <dbReference type="NCBI Taxonomy" id="53468"/>
    <lineage>
        <taxon>Eukaryota</taxon>
        <taxon>Metazoa</taxon>
        <taxon>Spiralia</taxon>
        <taxon>Lophotrochozoa</taxon>
        <taxon>Platyhelminthes</taxon>
        <taxon>Cestoda</taxon>
        <taxon>Eucestoda</taxon>
        <taxon>Cyclophyllidea</taxon>
        <taxon>Mesocestoididae</taxon>
        <taxon>Mesocestoides</taxon>
    </lineage>
</organism>
<feature type="region of interest" description="Disordered" evidence="1">
    <location>
        <begin position="252"/>
        <end position="311"/>
    </location>
</feature>
<dbReference type="AlphaFoldDB" id="A0A158QVI1"/>
<feature type="compositionally biased region" description="Low complexity" evidence="1">
    <location>
        <begin position="256"/>
        <end position="273"/>
    </location>
</feature>
<feature type="compositionally biased region" description="Polar residues" evidence="1">
    <location>
        <begin position="160"/>
        <end position="169"/>
    </location>
</feature>
<feature type="compositionally biased region" description="Basic residues" evidence="1">
    <location>
        <begin position="180"/>
        <end position="195"/>
    </location>
</feature>